<keyword evidence="1" id="KW-0677">Repeat</keyword>
<dbReference type="SUPFAM" id="SSF48403">
    <property type="entry name" value="Ankyrin repeat"/>
    <property type="match status" value="1"/>
</dbReference>
<feature type="non-terminal residue" evidence="4">
    <location>
        <position position="58"/>
    </location>
</feature>
<evidence type="ECO:0000256" key="1">
    <source>
        <dbReference type="ARBA" id="ARBA00022737"/>
    </source>
</evidence>
<evidence type="ECO:0000256" key="2">
    <source>
        <dbReference type="ARBA" id="ARBA00023043"/>
    </source>
</evidence>
<dbReference type="PANTHER" id="PTHR24171">
    <property type="entry name" value="ANKYRIN REPEAT DOMAIN-CONTAINING PROTEIN 39-RELATED"/>
    <property type="match status" value="1"/>
</dbReference>
<gene>
    <name evidence="4" type="ORF">PHYSODRAFT_434000</name>
</gene>
<dbReference type="PROSITE" id="PS50088">
    <property type="entry name" value="ANK_REPEAT"/>
    <property type="match status" value="2"/>
</dbReference>
<dbReference type="InParanoid" id="G4Z7K0"/>
<dbReference type="PROSITE" id="PS50297">
    <property type="entry name" value="ANK_REP_REGION"/>
    <property type="match status" value="2"/>
</dbReference>
<keyword evidence="5" id="KW-1185">Reference proteome</keyword>
<dbReference type="KEGG" id="psoj:PHYSODRAFT_434000"/>
<keyword evidence="2 3" id="KW-0040">ANK repeat</keyword>
<dbReference type="AlphaFoldDB" id="G4Z7K0"/>
<dbReference type="RefSeq" id="XP_009523120.1">
    <property type="nucleotide sequence ID" value="XM_009524825.1"/>
</dbReference>
<organism evidence="4 5">
    <name type="scientific">Phytophthora sojae (strain P6497)</name>
    <name type="common">Soybean stem and root rot agent</name>
    <name type="synonym">Phytophthora megasperma f. sp. glycines</name>
    <dbReference type="NCBI Taxonomy" id="1094619"/>
    <lineage>
        <taxon>Eukaryota</taxon>
        <taxon>Sar</taxon>
        <taxon>Stramenopiles</taxon>
        <taxon>Oomycota</taxon>
        <taxon>Peronosporomycetes</taxon>
        <taxon>Peronosporales</taxon>
        <taxon>Peronosporaceae</taxon>
        <taxon>Phytophthora</taxon>
    </lineage>
</organism>
<dbReference type="Pfam" id="PF12796">
    <property type="entry name" value="Ank_2"/>
    <property type="match status" value="1"/>
</dbReference>
<dbReference type="GeneID" id="20652401"/>
<dbReference type="Proteomes" id="UP000002640">
    <property type="component" value="Unassembled WGS sequence"/>
</dbReference>
<feature type="repeat" description="ANK" evidence="3">
    <location>
        <begin position="1"/>
        <end position="30"/>
    </location>
</feature>
<dbReference type="GO" id="GO:0004842">
    <property type="term" value="F:ubiquitin-protein transferase activity"/>
    <property type="evidence" value="ECO:0007669"/>
    <property type="project" value="TreeGrafter"/>
</dbReference>
<reference evidence="4 5" key="1">
    <citation type="journal article" date="2006" name="Science">
        <title>Phytophthora genome sequences uncover evolutionary origins and mechanisms of pathogenesis.</title>
        <authorList>
            <person name="Tyler B.M."/>
            <person name="Tripathy S."/>
            <person name="Zhang X."/>
            <person name="Dehal P."/>
            <person name="Jiang R.H."/>
            <person name="Aerts A."/>
            <person name="Arredondo F.D."/>
            <person name="Baxter L."/>
            <person name="Bensasson D."/>
            <person name="Beynon J.L."/>
            <person name="Chapman J."/>
            <person name="Damasceno C.M."/>
            <person name="Dorrance A.E."/>
            <person name="Dou D."/>
            <person name="Dickerman A.W."/>
            <person name="Dubchak I.L."/>
            <person name="Garbelotto M."/>
            <person name="Gijzen M."/>
            <person name="Gordon S.G."/>
            <person name="Govers F."/>
            <person name="Grunwald N.J."/>
            <person name="Huang W."/>
            <person name="Ivors K.L."/>
            <person name="Jones R.W."/>
            <person name="Kamoun S."/>
            <person name="Krampis K."/>
            <person name="Lamour K.H."/>
            <person name="Lee M.K."/>
            <person name="McDonald W.H."/>
            <person name="Medina M."/>
            <person name="Meijer H.J."/>
            <person name="Nordberg E.K."/>
            <person name="Maclean D.J."/>
            <person name="Ospina-Giraldo M.D."/>
            <person name="Morris P.F."/>
            <person name="Phuntumart V."/>
            <person name="Putnam N.H."/>
            <person name="Rash S."/>
            <person name="Rose J.K."/>
            <person name="Sakihama Y."/>
            <person name="Salamov A.A."/>
            <person name="Savidor A."/>
            <person name="Scheuring C.F."/>
            <person name="Smith B.M."/>
            <person name="Sobral B.W."/>
            <person name="Terry A."/>
            <person name="Torto-Alalibo T.A."/>
            <person name="Win J."/>
            <person name="Xu Z."/>
            <person name="Zhang H."/>
            <person name="Grigoriev I.V."/>
            <person name="Rokhsar D.S."/>
            <person name="Boore J.L."/>
        </authorList>
    </citation>
    <scope>NUCLEOTIDE SEQUENCE [LARGE SCALE GENOMIC DNA]</scope>
    <source>
        <strain evidence="4 5">P6497</strain>
    </source>
</reference>
<feature type="non-terminal residue" evidence="4">
    <location>
        <position position="1"/>
    </location>
</feature>
<dbReference type="PANTHER" id="PTHR24171:SF8">
    <property type="entry name" value="BRCA1-ASSOCIATED RING DOMAIN PROTEIN 1"/>
    <property type="match status" value="1"/>
</dbReference>
<evidence type="ECO:0000313" key="5">
    <source>
        <dbReference type="Proteomes" id="UP000002640"/>
    </source>
</evidence>
<dbReference type="GO" id="GO:0085020">
    <property type="term" value="P:protein K6-linked ubiquitination"/>
    <property type="evidence" value="ECO:0007669"/>
    <property type="project" value="TreeGrafter"/>
</dbReference>
<sequence length="58" mass="5938">TALIIACQHGRLEATRALIYGGASVDLPDNIGDTPLIWASSKGHGPIVQLLVEGGASI</sequence>
<protein>
    <submittedName>
        <fullName evidence="4">Uncharacterized protein</fullName>
    </submittedName>
</protein>
<name>G4Z7K0_PHYSP</name>
<accession>G4Z7K0</accession>
<dbReference type="EMBL" id="JH159153">
    <property type="protein sequence ID" value="EGZ20403.1"/>
    <property type="molecule type" value="Genomic_DNA"/>
</dbReference>
<dbReference type="InterPro" id="IPR036770">
    <property type="entry name" value="Ankyrin_rpt-contain_sf"/>
</dbReference>
<feature type="repeat" description="ANK" evidence="3">
    <location>
        <begin position="31"/>
        <end position="58"/>
    </location>
</feature>
<dbReference type="InterPro" id="IPR002110">
    <property type="entry name" value="Ankyrin_rpt"/>
</dbReference>
<dbReference type="SMR" id="G4Z7K0"/>
<evidence type="ECO:0000256" key="3">
    <source>
        <dbReference type="PROSITE-ProRule" id="PRU00023"/>
    </source>
</evidence>
<proteinExistence type="predicted"/>
<evidence type="ECO:0000313" key="4">
    <source>
        <dbReference type="EMBL" id="EGZ20403.1"/>
    </source>
</evidence>
<dbReference type="Gene3D" id="1.25.40.20">
    <property type="entry name" value="Ankyrin repeat-containing domain"/>
    <property type="match status" value="1"/>
</dbReference>